<proteinExistence type="predicted"/>
<protein>
    <submittedName>
        <fullName evidence="1">Flagellin N-methylase</fullName>
    </submittedName>
</protein>
<dbReference type="EMBL" id="LKAQ01000004">
    <property type="protein sequence ID" value="OIQ50472.1"/>
    <property type="molecule type" value="Genomic_DNA"/>
</dbReference>
<dbReference type="Proteomes" id="UP000181901">
    <property type="component" value="Unassembled WGS sequence"/>
</dbReference>
<keyword evidence="1" id="KW-0282">Flagellum</keyword>
<keyword evidence="1" id="KW-0808">Transferase</keyword>
<dbReference type="GO" id="GO:0008168">
    <property type="term" value="F:methyltransferase activity"/>
    <property type="evidence" value="ECO:0007669"/>
    <property type="project" value="UniProtKB-KW"/>
</dbReference>
<comment type="caution">
    <text evidence="1">The sequence shown here is derived from an EMBL/GenBank/DDBJ whole genome shotgun (WGS) entry which is preliminary data.</text>
</comment>
<gene>
    <name evidence="1" type="ORF">BerOc1_02410</name>
</gene>
<keyword evidence="2" id="KW-1185">Reference proteome</keyword>
<evidence type="ECO:0000313" key="2">
    <source>
        <dbReference type="Proteomes" id="UP000181901"/>
    </source>
</evidence>
<dbReference type="InterPro" id="IPR005358">
    <property type="entry name" value="Puta_zinc/iron-chelating_dom"/>
</dbReference>
<dbReference type="AlphaFoldDB" id="A0A1J5N6P8"/>
<dbReference type="OrthoDB" id="9780934at2"/>
<dbReference type="Pfam" id="PF03692">
    <property type="entry name" value="CxxCxxCC"/>
    <property type="match status" value="1"/>
</dbReference>
<dbReference type="RefSeq" id="WP_084641453.1">
    <property type="nucleotide sequence ID" value="NZ_LKAQ01000004.1"/>
</dbReference>
<keyword evidence="1" id="KW-0966">Cell projection</keyword>
<accession>A0A1J5N6P8</accession>
<reference evidence="1 2" key="1">
    <citation type="submission" date="2015-09" db="EMBL/GenBank/DDBJ databases">
        <title>Genome of Desulfovibrio dechloracetivorans BerOc1, a mercury methylating strain isolated from highly hydrocarbons and metals contaminated coastal sediments.</title>
        <authorList>
            <person name="Goni Urriza M."/>
            <person name="Gassie C."/>
            <person name="Bouchez O."/>
            <person name="Klopp C."/>
            <person name="Ranchou-Peyruse A."/>
            <person name="Remy G."/>
        </authorList>
    </citation>
    <scope>NUCLEOTIDE SEQUENCE [LARGE SCALE GENOMIC DNA]</scope>
    <source>
        <strain evidence="1 2">BerOc1</strain>
    </source>
</reference>
<keyword evidence="1" id="KW-0969">Cilium</keyword>
<organism evidence="1 2">
    <name type="scientific">Pseudodesulfovibrio hydrargyri</name>
    <dbReference type="NCBI Taxonomy" id="2125990"/>
    <lineage>
        <taxon>Bacteria</taxon>
        <taxon>Pseudomonadati</taxon>
        <taxon>Thermodesulfobacteriota</taxon>
        <taxon>Desulfovibrionia</taxon>
        <taxon>Desulfovibrionales</taxon>
        <taxon>Desulfovibrionaceae</taxon>
    </lineage>
</organism>
<evidence type="ECO:0000313" key="1">
    <source>
        <dbReference type="EMBL" id="OIQ50472.1"/>
    </source>
</evidence>
<keyword evidence="1" id="KW-0489">Methyltransferase</keyword>
<name>A0A1J5N6P8_9BACT</name>
<dbReference type="GO" id="GO:0032259">
    <property type="term" value="P:methylation"/>
    <property type="evidence" value="ECO:0007669"/>
    <property type="project" value="UniProtKB-KW"/>
</dbReference>
<sequence>MQIPNTNGPHCRCCGKCCREGGPALHAQDLPLVQDGTIPLADIVTLRVGEWVFDQPRQEIVPLTAEMLKIKGRDSTWTCLYLSPESNLCSVYEARPAECEALFCEDTGPLLAMYGEDRLSRADLLPEGHPLLELMAEHDRRCPPPRMEDLAKAAREGDREAGEALKEMVVYDMEMRRLVPQKTGMPAELNEFLFGRPLRVLLGAMNIKVYDTGDTVRFNFQA</sequence>